<accession>A0ABY8BD42</accession>
<feature type="domain" description="EngC GTPase" evidence="11">
    <location>
        <begin position="108"/>
        <end position="253"/>
    </location>
</feature>
<dbReference type="Gene3D" id="3.40.50.300">
    <property type="entry name" value="P-loop containing nucleotide triphosphate hydrolases"/>
    <property type="match status" value="1"/>
</dbReference>
<keyword evidence="6 10" id="KW-0378">Hydrolase</keyword>
<dbReference type="CDD" id="cd01854">
    <property type="entry name" value="YjeQ_EngC"/>
    <property type="match status" value="1"/>
</dbReference>
<keyword evidence="3 10" id="KW-0479">Metal-binding</keyword>
<dbReference type="InterPro" id="IPR027417">
    <property type="entry name" value="P-loop_NTPase"/>
</dbReference>
<evidence type="ECO:0000256" key="8">
    <source>
        <dbReference type="ARBA" id="ARBA00022884"/>
    </source>
</evidence>
<dbReference type="EMBL" id="CP119083">
    <property type="protein sequence ID" value="WEF32908.1"/>
    <property type="molecule type" value="Genomic_DNA"/>
</dbReference>
<feature type="binding site" evidence="10">
    <location>
        <position position="291"/>
    </location>
    <ligand>
        <name>Zn(2+)</name>
        <dbReference type="ChEBI" id="CHEBI:29105"/>
    </ligand>
</feature>
<dbReference type="InterPro" id="IPR010914">
    <property type="entry name" value="RsgA_GTPase_dom"/>
</dbReference>
<dbReference type="InterPro" id="IPR030378">
    <property type="entry name" value="G_CP_dom"/>
</dbReference>
<comment type="subunit">
    <text evidence="10">Monomer. Associates with 30S ribosomal subunit, binds 16S rRNA.</text>
</comment>
<evidence type="ECO:0000259" key="12">
    <source>
        <dbReference type="PROSITE" id="PS51721"/>
    </source>
</evidence>
<evidence type="ECO:0000313" key="14">
    <source>
        <dbReference type="Proteomes" id="UP001216510"/>
    </source>
</evidence>
<dbReference type="Gene3D" id="1.10.40.50">
    <property type="entry name" value="Probable gtpase engc, domain 3"/>
    <property type="match status" value="1"/>
</dbReference>
<keyword evidence="2 10" id="KW-0690">Ribosome biogenesis</keyword>
<dbReference type="HAMAP" id="MF_01820">
    <property type="entry name" value="GTPase_RsgA"/>
    <property type="match status" value="1"/>
</dbReference>
<reference evidence="13 14" key="1">
    <citation type="submission" date="2023-02" db="EMBL/GenBank/DDBJ databases">
        <title>Gemone sequence of Telluria chitinolytica ACM 3522T.</title>
        <authorList>
            <person name="Frediansyah A."/>
            <person name="Miess H."/>
            <person name="Gross H."/>
        </authorList>
    </citation>
    <scope>NUCLEOTIDE SEQUENCE [LARGE SCALE GENOMIC DNA]</scope>
    <source>
        <strain evidence="13 14">ACM 3522</strain>
    </source>
</reference>
<keyword evidence="14" id="KW-1185">Reference proteome</keyword>
<evidence type="ECO:0000256" key="10">
    <source>
        <dbReference type="HAMAP-Rule" id="MF_01820"/>
    </source>
</evidence>
<dbReference type="PANTHER" id="PTHR32120">
    <property type="entry name" value="SMALL RIBOSOMAL SUBUNIT BIOGENESIS GTPASE RSGA"/>
    <property type="match status" value="1"/>
</dbReference>
<dbReference type="PROSITE" id="PS51721">
    <property type="entry name" value="G_CP"/>
    <property type="match status" value="1"/>
</dbReference>
<dbReference type="PROSITE" id="PS50936">
    <property type="entry name" value="ENGC_GTPASE"/>
    <property type="match status" value="1"/>
</dbReference>
<protein>
    <recommendedName>
        <fullName evidence="10">Small ribosomal subunit biogenesis GTPase RsgA</fullName>
        <ecNumber evidence="10">3.6.1.-</ecNumber>
    </recommendedName>
</protein>
<evidence type="ECO:0000256" key="7">
    <source>
        <dbReference type="ARBA" id="ARBA00022833"/>
    </source>
</evidence>
<dbReference type="PANTHER" id="PTHR32120:SF10">
    <property type="entry name" value="SMALL RIBOSOMAL SUBUNIT BIOGENESIS GTPASE RSGA"/>
    <property type="match status" value="1"/>
</dbReference>
<dbReference type="SUPFAM" id="SSF52540">
    <property type="entry name" value="P-loop containing nucleoside triphosphate hydrolases"/>
    <property type="match status" value="1"/>
</dbReference>
<evidence type="ECO:0000259" key="11">
    <source>
        <dbReference type="PROSITE" id="PS50936"/>
    </source>
</evidence>
<name>A0ABY8BD42_9BURK</name>
<feature type="binding site" evidence="10">
    <location>
        <position position="278"/>
    </location>
    <ligand>
        <name>Zn(2+)</name>
        <dbReference type="ChEBI" id="CHEBI:29105"/>
    </ligand>
</feature>
<gene>
    <name evidence="10 13" type="primary">rsgA</name>
    <name evidence="13" type="ORF">PX653_26525</name>
</gene>
<comment type="function">
    <text evidence="10">One of several proteins that assist in the late maturation steps of the functional core of the 30S ribosomal subunit. Helps release RbfA from mature subunits. May play a role in the assembly of ribosomal proteins into the subunit. Circularly permuted GTPase that catalyzes slow GTP hydrolysis, GTPase activity is stimulated by the 30S ribosomal subunit.</text>
</comment>
<evidence type="ECO:0000256" key="5">
    <source>
        <dbReference type="ARBA" id="ARBA00022741"/>
    </source>
</evidence>
<dbReference type="Proteomes" id="UP001216510">
    <property type="component" value="Chromosome"/>
</dbReference>
<dbReference type="EC" id="3.6.1.-" evidence="10"/>
<evidence type="ECO:0000256" key="3">
    <source>
        <dbReference type="ARBA" id="ARBA00022723"/>
    </source>
</evidence>
<organism evidence="13 14">
    <name type="scientific">Pseudoduganella chitinolytica</name>
    <dbReference type="NCBI Taxonomy" id="34070"/>
    <lineage>
        <taxon>Bacteria</taxon>
        <taxon>Pseudomonadati</taxon>
        <taxon>Pseudomonadota</taxon>
        <taxon>Betaproteobacteria</taxon>
        <taxon>Burkholderiales</taxon>
        <taxon>Oxalobacteraceae</taxon>
        <taxon>Telluria group</taxon>
        <taxon>Pseudoduganella</taxon>
    </lineage>
</organism>
<keyword evidence="9 10" id="KW-0342">GTP-binding</keyword>
<feature type="binding site" evidence="10">
    <location>
        <position position="283"/>
    </location>
    <ligand>
        <name>Zn(2+)</name>
        <dbReference type="ChEBI" id="CHEBI:29105"/>
    </ligand>
</feature>
<dbReference type="InterPro" id="IPR004881">
    <property type="entry name" value="Ribosome_biogen_GTPase_RsgA"/>
</dbReference>
<keyword evidence="5 10" id="KW-0547">Nucleotide-binding</keyword>
<feature type="binding site" evidence="10">
    <location>
        <begin position="198"/>
        <end position="206"/>
    </location>
    <ligand>
        <name>GTP</name>
        <dbReference type="ChEBI" id="CHEBI:37565"/>
    </ligand>
</feature>
<evidence type="ECO:0000256" key="6">
    <source>
        <dbReference type="ARBA" id="ARBA00022801"/>
    </source>
</evidence>
<evidence type="ECO:0000256" key="4">
    <source>
        <dbReference type="ARBA" id="ARBA00022730"/>
    </source>
</evidence>
<dbReference type="NCBIfam" id="TIGR00157">
    <property type="entry name" value="ribosome small subunit-dependent GTPase A"/>
    <property type="match status" value="1"/>
</dbReference>
<evidence type="ECO:0000256" key="1">
    <source>
        <dbReference type="ARBA" id="ARBA00022490"/>
    </source>
</evidence>
<dbReference type="RefSeq" id="WP_277415623.1">
    <property type="nucleotide sequence ID" value="NZ_CP119083.1"/>
</dbReference>
<keyword evidence="1 10" id="KW-0963">Cytoplasm</keyword>
<feature type="domain" description="CP-type G" evidence="12">
    <location>
        <begin position="92"/>
        <end position="255"/>
    </location>
</feature>
<feature type="binding site" evidence="10">
    <location>
        <position position="285"/>
    </location>
    <ligand>
        <name>Zn(2+)</name>
        <dbReference type="ChEBI" id="CHEBI:29105"/>
    </ligand>
</feature>
<comment type="similarity">
    <text evidence="10">Belongs to the TRAFAC class YlqF/YawG GTPase family. RsgA subfamily.</text>
</comment>
<evidence type="ECO:0000256" key="2">
    <source>
        <dbReference type="ARBA" id="ARBA00022517"/>
    </source>
</evidence>
<evidence type="ECO:0000313" key="13">
    <source>
        <dbReference type="EMBL" id="WEF32908.1"/>
    </source>
</evidence>
<feature type="binding site" evidence="10">
    <location>
        <begin position="147"/>
        <end position="150"/>
    </location>
    <ligand>
        <name>GTP</name>
        <dbReference type="ChEBI" id="CHEBI:37565"/>
    </ligand>
</feature>
<keyword evidence="4 10" id="KW-0699">rRNA-binding</keyword>
<comment type="cofactor">
    <cofactor evidence="10">
        <name>Zn(2+)</name>
        <dbReference type="ChEBI" id="CHEBI:29105"/>
    </cofactor>
    <text evidence="10">Binds 1 zinc ion per subunit.</text>
</comment>
<keyword evidence="8 10" id="KW-0694">RNA-binding</keyword>
<keyword evidence="7 10" id="KW-0862">Zinc</keyword>
<dbReference type="Pfam" id="PF03193">
    <property type="entry name" value="RsgA_GTPase"/>
    <property type="match status" value="1"/>
</dbReference>
<evidence type="ECO:0000256" key="9">
    <source>
        <dbReference type="ARBA" id="ARBA00023134"/>
    </source>
</evidence>
<comment type="subcellular location">
    <subcellularLocation>
        <location evidence="10">Cytoplasm</location>
    </subcellularLocation>
</comment>
<sequence>MSYSSLHQFGWSNLFMQQLSYDELCADDTIDNIFRITAIHRNRVEAMGVNGEASIIVPPQFQPVSQNLAVGDWVMAEMANEHFRLERILEPKNRVRRINNGLPQVIAANVDYLWIITSANEEFNVKRLERYLALAHEFDIVPAVILTKTDVCDDLDHYLDRLRELGADNVHALSVNTPGTVDVLHAYMHEGTTIALVGSSGVGKSTLVNAMFDLTLPTREIREDDAHGKHTTTHRELYFAGNGVAIIDTPGMRELQLYDSEQGIERTFSSIVELGERCRYSNCGHDNEPGCAIRQAIADRVITQAHFDNYLKLVKEEESQKRRSLGAHVVKEHTREYFKKIHSSNKVKY</sequence>
<proteinExistence type="inferred from homology"/>